<feature type="transmembrane region" description="Helical" evidence="7">
    <location>
        <begin position="141"/>
        <end position="162"/>
    </location>
</feature>
<dbReference type="GO" id="GO:0005886">
    <property type="term" value="C:plasma membrane"/>
    <property type="evidence" value="ECO:0007669"/>
    <property type="project" value="TreeGrafter"/>
</dbReference>
<evidence type="ECO:0000256" key="1">
    <source>
        <dbReference type="ARBA" id="ARBA00004141"/>
    </source>
</evidence>
<feature type="transmembrane region" description="Helical" evidence="7">
    <location>
        <begin position="174"/>
        <end position="195"/>
    </location>
</feature>
<dbReference type="PANTHER" id="PTHR12191:SF37">
    <property type="entry name" value="ZINC TRANSPORTER FOI"/>
    <property type="match status" value="1"/>
</dbReference>
<dbReference type="InterPro" id="IPR003689">
    <property type="entry name" value="ZIP"/>
</dbReference>
<dbReference type="GO" id="GO:0030003">
    <property type="term" value="P:intracellular monoatomic cation homeostasis"/>
    <property type="evidence" value="ECO:0007669"/>
    <property type="project" value="TreeGrafter"/>
</dbReference>
<evidence type="ECO:0000256" key="7">
    <source>
        <dbReference type="SAM" id="Phobius"/>
    </source>
</evidence>
<feature type="transmembrane region" description="Helical" evidence="7">
    <location>
        <begin position="425"/>
        <end position="446"/>
    </location>
</feature>
<feature type="transmembrane region" description="Helical" evidence="7">
    <location>
        <begin position="466"/>
        <end position="486"/>
    </location>
</feature>
<feature type="chain" id="PRO_5043467627" evidence="8">
    <location>
        <begin position="24"/>
        <end position="952"/>
    </location>
</feature>
<dbReference type="GO" id="GO:0140410">
    <property type="term" value="F:monoatomic cation:bicarbonate symporter activity"/>
    <property type="evidence" value="ECO:0007669"/>
    <property type="project" value="TreeGrafter"/>
</dbReference>
<feature type="transmembrane region" description="Helical" evidence="7">
    <location>
        <begin position="921"/>
        <end position="946"/>
    </location>
</feature>
<dbReference type="GO" id="GO:0071578">
    <property type="term" value="P:zinc ion import across plasma membrane"/>
    <property type="evidence" value="ECO:0007669"/>
    <property type="project" value="TreeGrafter"/>
</dbReference>
<evidence type="ECO:0000313" key="9">
    <source>
        <dbReference type="EMBL" id="CAH1786175.1"/>
    </source>
</evidence>
<feature type="transmembrane region" description="Helical" evidence="7">
    <location>
        <begin position="858"/>
        <end position="878"/>
    </location>
</feature>
<evidence type="ECO:0000313" key="10">
    <source>
        <dbReference type="Proteomes" id="UP000749559"/>
    </source>
</evidence>
<gene>
    <name evidence="9" type="ORF">OFUS_LOCUS12123</name>
</gene>
<accession>A0A8J1U142</accession>
<comment type="subcellular location">
    <subcellularLocation>
        <location evidence="1">Membrane</location>
        <topology evidence="1">Multi-pass membrane protein</topology>
    </subcellularLocation>
</comment>
<feature type="transmembrane region" description="Helical" evidence="7">
    <location>
        <begin position="625"/>
        <end position="646"/>
    </location>
</feature>
<feature type="transmembrane region" description="Helical" evidence="7">
    <location>
        <begin position="884"/>
        <end position="901"/>
    </location>
</feature>
<evidence type="ECO:0000256" key="3">
    <source>
        <dbReference type="ARBA" id="ARBA00022692"/>
    </source>
</evidence>
<dbReference type="EMBL" id="CAIIXF020000006">
    <property type="protein sequence ID" value="CAH1786175.1"/>
    <property type="molecule type" value="Genomic_DNA"/>
</dbReference>
<reference evidence="9" key="1">
    <citation type="submission" date="2022-03" db="EMBL/GenBank/DDBJ databases">
        <authorList>
            <person name="Martin C."/>
        </authorList>
    </citation>
    <scope>NUCLEOTIDE SEQUENCE</scope>
</reference>
<name>A0A8J1U142_OWEFU</name>
<feature type="signal peptide" evidence="8">
    <location>
        <begin position="1"/>
        <end position="23"/>
    </location>
</feature>
<dbReference type="OrthoDB" id="200954at2759"/>
<keyword evidence="10" id="KW-1185">Reference proteome</keyword>
<keyword evidence="3 7" id="KW-0812">Transmembrane</keyword>
<proteinExistence type="inferred from homology"/>
<feature type="transmembrane region" description="Helical" evidence="7">
    <location>
        <begin position="215"/>
        <end position="232"/>
    </location>
</feature>
<dbReference type="GO" id="GO:0005385">
    <property type="term" value="F:zinc ion transmembrane transporter activity"/>
    <property type="evidence" value="ECO:0007669"/>
    <property type="project" value="TreeGrafter"/>
</dbReference>
<dbReference type="AlphaFoldDB" id="A0A8J1U142"/>
<evidence type="ECO:0000256" key="4">
    <source>
        <dbReference type="ARBA" id="ARBA00022989"/>
    </source>
</evidence>
<keyword evidence="8" id="KW-0732">Signal</keyword>
<evidence type="ECO:0000256" key="8">
    <source>
        <dbReference type="SAM" id="SignalP"/>
    </source>
</evidence>
<evidence type="ECO:0000256" key="6">
    <source>
        <dbReference type="SAM" id="MobiDB-lite"/>
    </source>
</evidence>
<keyword evidence="5 7" id="KW-0472">Membrane</keyword>
<feature type="transmembrane region" description="Helical" evidence="7">
    <location>
        <begin position="399"/>
        <end position="419"/>
    </location>
</feature>
<dbReference type="Pfam" id="PF02535">
    <property type="entry name" value="Zip"/>
    <property type="match status" value="2"/>
</dbReference>
<keyword evidence="4 7" id="KW-1133">Transmembrane helix</keyword>
<comment type="similarity">
    <text evidence="2">Belongs to the ZIP transporter (TC 2.A.5) family.</text>
</comment>
<feature type="region of interest" description="Disordered" evidence="6">
    <location>
        <begin position="701"/>
        <end position="721"/>
    </location>
</feature>
<feature type="transmembrane region" description="Helical" evidence="7">
    <location>
        <begin position="666"/>
        <end position="686"/>
    </location>
</feature>
<evidence type="ECO:0000256" key="2">
    <source>
        <dbReference type="ARBA" id="ARBA00006939"/>
    </source>
</evidence>
<feature type="transmembrane region" description="Helical" evidence="7">
    <location>
        <begin position="592"/>
        <end position="613"/>
    </location>
</feature>
<comment type="caution">
    <text evidence="9">The sequence shown here is derived from an EMBL/GenBank/DDBJ whole genome shotgun (WGS) entry which is preliminary data.</text>
</comment>
<dbReference type="PANTHER" id="PTHR12191">
    <property type="entry name" value="SOLUTE CARRIER FAMILY 39"/>
    <property type="match status" value="1"/>
</dbReference>
<sequence length="952" mass="104471">MRIFKIFHFTLFYFFTFFSKNSCNDTNAQNIFIDNLLKVYGNNETLTVSQLGTLIETLTSTNEATHHEPIEDCTDLSSTECLTSKCLSVDEILEVNNLQNTSLIDKSGLAGLSPTLIHQAQKHCKGPHEKASLRKPKPAEVWGYGVLTVTIINACALTGVCFVPVMRHRYYRRFLMFMVALAVGVLTGSSLLFLIPEAFNLYEDERNAEMYMWKSTTIIAGIFLFFVLERILKMIMDWRQSIDKEKMGNELPVCSVHARTPHENEPHMKVHLSVSEENEESYTRLVHSSPTDASLATTTTLVDPAAVEIAPRNGHSHNGAVVMSEGPTKETPIKTVAWMIVVGDGLHNFMDGIAIGAAFSQSLITGISVSLGTFFEELPHELGDFAILLNSGMSLKKALMCNFVSACTCYMGLAMGILLGEMEGVSSWILAATGGIFLYISLVDMLPEVNYMAETEMKEVGKIKVFLIQCAGMLLGYGIMIVLSLLEIYGENETLSVEQLETLFKTLAKKEGGVGHDVSRAGCDNLSSTECLTSKCLTVNEILKANNLENTSRIDHVELTGLSPALLYQAQKDCSQEATETLQEHKPSTAEVWGYGILSVTIINVCALTGICFVGVMKHRFYKRFLMFMVALAVGVLVSSSILVLIPESMHLFTTLTDPHTADVLFWKSTVVLGGIFLFFVVERILKMCLDKSQAGMDTKKHTLAENDPVSSSVHPSRLQETEPNIKLHLDQLVKDDKLTKTESHSSKLALATNEISIVTDAEHNGVSPPSNGYADHSHYTGDLGDDDEKPIKTVAWMIVIGDGIHNFMDGVAIGAAFSENIVTGITISLGIFFEELPHELGDFAILLNSGMSMKKALGFNFLSAITCYLGLCLGILLGGMEDASSWILAVTGGIFLYISLVDMLPEVNVMAETIKDLNKVFIFIIQCAGILVGYGTIIIIVQFAGQIEVTI</sequence>
<organism evidence="9 10">
    <name type="scientific">Owenia fusiformis</name>
    <name type="common">Polychaete worm</name>
    <dbReference type="NCBI Taxonomy" id="6347"/>
    <lineage>
        <taxon>Eukaryota</taxon>
        <taxon>Metazoa</taxon>
        <taxon>Spiralia</taxon>
        <taxon>Lophotrochozoa</taxon>
        <taxon>Annelida</taxon>
        <taxon>Polychaeta</taxon>
        <taxon>Sedentaria</taxon>
        <taxon>Canalipalpata</taxon>
        <taxon>Sabellida</taxon>
        <taxon>Oweniida</taxon>
        <taxon>Oweniidae</taxon>
        <taxon>Owenia</taxon>
    </lineage>
</organism>
<protein>
    <submittedName>
        <fullName evidence="9">Uncharacterized protein</fullName>
    </submittedName>
</protein>
<dbReference type="InterPro" id="IPR050799">
    <property type="entry name" value="ZIP_Transporter"/>
</dbReference>
<dbReference type="Proteomes" id="UP000749559">
    <property type="component" value="Unassembled WGS sequence"/>
</dbReference>
<evidence type="ECO:0000256" key="5">
    <source>
        <dbReference type="ARBA" id="ARBA00023136"/>
    </source>
</evidence>